<sequence length="838" mass="91728">DLGGGLIINEIDPYPSGAHYLVEIYNPTASAVNLLGYYLSDGDYFVPIVTNVTVDPGSWLTLEETVDWTATMDFSSSDVAYLFRHDTTRIDQIGWYGEYNHFSFQRYADGVGPNDGYDWISSGGGVTYFDALETWSAANWTRVQYNVSGIVGLDDNPADSSGTIVNIVSAYGTYIDTTDATGAYGLDVILDIFNDTADFIVSHDGYDTLTVQHYITSDTTIDFTLNKIIPPPPAPTDLVAESGWDGMVPMRWTPAINGTLLSYIDGTPDSYFGHGTEGGGFAVKFTPASYPVTLNLARLLANNDYTYDFYIFDDDGTSGAPSSVIYTKALSKVYPLEWNYVPLNITITEGSFYVGYLETSAGTNYFGRDETNLNNTSWIFAGGVWENLQTFNGGIYNCDMYFEAVVNDGTKDITITPTKPTIKRGLKKEAIKNAKPYKPNFNYNTSNTKATFEYYRIYRDTAEITSVAGLTHIDTTSELAYTDTTVTNDSTYHYVITGMYDTGESDPSNDAAATPYQLILSGDYMIIDMDGDIEYSGHGSEYYVEQSLANIGYTGVTVTKDFLVANYTDLSGFNTVFALLGQNSASTNMGVLGTDSPEESLLVNYLEAGGGLYIEGNDIGWTWNDGSGFGRIWPYFKTNYVADSAGDAGTINGIAGSFAEGMTFTYSGPQFYISSFTAGDAWALLENETPNYICAIAAGDATLRYNTVISSVAFGALTGTKTTPDELMQAYYDFLISNSAYGIATMKKSAKLTYNLAQNRPNPAKGKTIVSYSIKSSGRVRVEVFNVLGQKVMTVIDRDQSAGVYKTTIDVSKLNAGIYFYKIKANDFSDTKKFMVVK</sequence>
<dbReference type="AlphaFoldDB" id="A0A660SC86"/>
<dbReference type="InterPro" id="IPR001322">
    <property type="entry name" value="Lamin_tail_dom"/>
</dbReference>
<evidence type="ECO:0000313" key="3">
    <source>
        <dbReference type="Proteomes" id="UP000271125"/>
    </source>
</evidence>
<dbReference type="Proteomes" id="UP000271125">
    <property type="component" value="Unassembled WGS sequence"/>
</dbReference>
<gene>
    <name evidence="2" type="ORF">DRP43_05940</name>
</gene>
<dbReference type="Pfam" id="PF00932">
    <property type="entry name" value="LTD"/>
    <property type="match status" value="1"/>
</dbReference>
<dbReference type="PROSITE" id="PS51841">
    <property type="entry name" value="LTD"/>
    <property type="match status" value="1"/>
</dbReference>
<evidence type="ECO:0000259" key="1">
    <source>
        <dbReference type="PROSITE" id="PS51841"/>
    </source>
</evidence>
<dbReference type="InterPro" id="IPR026444">
    <property type="entry name" value="Secre_tail"/>
</dbReference>
<protein>
    <recommendedName>
        <fullName evidence="1">LTD domain-containing protein</fullName>
    </recommendedName>
</protein>
<dbReference type="Gene3D" id="2.60.40.4070">
    <property type="match status" value="1"/>
</dbReference>
<feature type="non-terminal residue" evidence="2">
    <location>
        <position position="1"/>
    </location>
</feature>
<dbReference type="EMBL" id="QNBD01000297">
    <property type="protein sequence ID" value="RKX68253.1"/>
    <property type="molecule type" value="Genomic_DNA"/>
</dbReference>
<dbReference type="NCBIfam" id="TIGR04183">
    <property type="entry name" value="Por_Secre_tail"/>
    <property type="match status" value="1"/>
</dbReference>
<dbReference type="InterPro" id="IPR013783">
    <property type="entry name" value="Ig-like_fold"/>
</dbReference>
<dbReference type="Pfam" id="PF18962">
    <property type="entry name" value="Por_Secre_tail"/>
    <property type="match status" value="1"/>
</dbReference>
<feature type="domain" description="LTD" evidence="1">
    <location>
        <begin position="1"/>
        <end position="130"/>
    </location>
</feature>
<reference evidence="2 3" key="1">
    <citation type="submission" date="2018-06" db="EMBL/GenBank/DDBJ databases">
        <title>Extensive metabolic versatility and redundancy in microbially diverse, dynamic hydrothermal sediments.</title>
        <authorList>
            <person name="Dombrowski N."/>
            <person name="Teske A."/>
            <person name="Baker B.J."/>
        </authorList>
    </citation>
    <scope>NUCLEOTIDE SEQUENCE [LARGE SCALE GENOMIC DNA]</scope>
    <source>
        <strain evidence="2">B10_G13</strain>
    </source>
</reference>
<accession>A0A660SC86</accession>
<comment type="caution">
    <text evidence="2">The sequence shown here is derived from an EMBL/GenBank/DDBJ whole genome shotgun (WGS) entry which is preliminary data.</text>
</comment>
<proteinExistence type="predicted"/>
<organism evidence="2 3">
    <name type="scientific">candidate division TA06 bacterium</name>
    <dbReference type="NCBI Taxonomy" id="2250710"/>
    <lineage>
        <taxon>Bacteria</taxon>
        <taxon>Bacteria division TA06</taxon>
    </lineage>
</organism>
<dbReference type="Gene3D" id="2.60.40.10">
    <property type="entry name" value="Immunoglobulins"/>
    <property type="match status" value="1"/>
</dbReference>
<name>A0A660SC86_UNCT6</name>
<evidence type="ECO:0000313" key="2">
    <source>
        <dbReference type="EMBL" id="RKX68253.1"/>
    </source>
</evidence>